<feature type="coiled-coil region" evidence="8">
    <location>
        <begin position="1345"/>
        <end position="1536"/>
    </location>
</feature>
<evidence type="ECO:0000313" key="11">
    <source>
        <dbReference type="Proteomes" id="UP001566132"/>
    </source>
</evidence>
<evidence type="ECO:0000256" key="8">
    <source>
        <dbReference type="SAM" id="Coils"/>
    </source>
</evidence>
<feature type="coiled-coil region" evidence="8">
    <location>
        <begin position="94"/>
        <end position="223"/>
    </location>
</feature>
<keyword evidence="6" id="KW-0206">Cytoskeleton</keyword>
<accession>A0ABD1EIY5</accession>
<feature type="coiled-coil region" evidence="8">
    <location>
        <begin position="1735"/>
        <end position="1796"/>
    </location>
</feature>
<sequence>MSTENSSSDYEDFEQKYIQTKSKLKKAIKYNDRYTTQIQKLTKQLNRLETENKQLEEQVNKFRSQKNIRDSSESDVSSSTNIYHRENVSMIDLVHAKNEQISGLLKDLEGMENENIILKDKLTEVKDQLAIATKEITDMTQTLKNEEIKLEEKDDKLRRLLDETEHKLTLLKSEMNSCTIEIKESTKTINQLKTERNQLDEKLKAMRQKHLDKTEQLKKAHERCQTMQGEVEFSNKLTKMFEKDLSTLKDNMKENGQSELVKHFDELQSLKIEKLLHEKQIIGLVKDVNKVQEMFNSLDIENASLRKQFGLTPEDQVEIDPLIATETTKQKRMIEKLEIHNKKIYDENIQLKLEVQYLKRQQELLKKTGNAEINFSANQPQEDRSIDVKALSEENEALRKGLHEILTSVQITNSTSPRELKTDMLERLLKALDAKHISGWYHPAMRLQAELHSLEGINKELREQLYEARNDIENLRSSSNKNEILNTPKKEYEKVPLPLTDGLVENLLNNSASTLEELKIHLIKLFINLSESEKNDLENILENEFEHVKKHIDSLHINCTGHKIELENKLEHLEKIMIELKTPQTTNLDKFQSDLERRKYNYLFNENVKLQENLALLKSSLNSSLKKHSIEVAGLLKSIFFLRCKLNISKTQLDVDAVKDTRNSLNEYIKKYRQLLDDIEEQQSRYETQLQLLKQCELDLRQENEELKEKFAKILSKNYQELWKRETNSLVLTKKLANTEVEALSEKNRADHTNNLYKLVKEQLKKSEEKFMEFSKYSEGLLEKNAILQERVAKLEDELSTCISPDIYKESELKIASIVRENEILLTENNTLLAKISEKDQCTEEILNYNKEKDQELLGLKHKIIDLSAVSDDKAIIDNLWCDLRKARLQVQDYQMQLDFLKKEVSLWEGNYKKLSSDLDEHENLRESERKIYEQKIGILNNIIVKQRIQYYGCVPLSLKEHFVKKSLNDSLAFKDNLKTLENQLATNQGQPIDYLKKKIEKQTLEIEKLEKELFDIYELIHFQPENAQVTPIKKRKTPVLVRQLVAQESLEPIITGKTDTKIMILRNVESQTEQQFEDNAKIMMDSLKREMSLKENQISEFERILSEKEKELIDCSSEMKLMKEDIMKLEDSLKQFQDSSKIPTHIHSHEGGGDGINEMDEQIMTLKETLKEIQGRLKHRDMEIIKYQTLLKEDRDKHSLAAANLQKELIVLRKTLATEQQNSKSFEQELTLARQKSIVVDTYMSQVRALEKHLAELHTELSQVKVQLQNSHQEASRWRQIANDRLLAMQELGKSLNDQHNKEISNYKSDYQKLKKLSIEEPAGKMQQGLKYPGYIEPEILKLCKEKDGKIEELLTKIKQIERETETPTRSGSSLKGTDAEMLKLTREHETLRNKYESMIDKEQKFKEEIKELKDQLAKRSILSTKSLKSEKNIKDRLQKKINQLEQEIETLTEKLRNEQYINEKHKLSANEDFQKWKKQKLWQENCQKYKKMLQDTEEELQKVQQTCTGYKLLIERLEREKINLENRVRSLKAAQNGAMIPGQETIVLKAENEKLSKQLTEMQIKMDVRQQGGGSLGAALMQEKLEAQERKIAILELSSKGSVEMRNEFERLQTAISNLQKTNLCLEAENLELKMDVKKYDNEVPRLHEQIQHLESYIEVLKAENEKQIAGVEPESEPVHTSSDDKKVAQLERTVFILKRVVEKLQAENKRLANGKRPISERFSSEEKLRRDNLRLKDEHAEDSRKIKELEARLQASKRIHKVNEDTGHLRSQLDELKEQLHQKSQLLDKVKNLLHSSAAREKQLLAEIAELRRSSNVEERSGVPSPIEEISEVSSDA</sequence>
<keyword evidence="11" id="KW-1185">Reference proteome</keyword>
<dbReference type="GO" id="GO:0005813">
    <property type="term" value="C:centrosome"/>
    <property type="evidence" value="ECO:0007669"/>
    <property type="project" value="UniProtKB-SubCell"/>
</dbReference>
<evidence type="ECO:0000256" key="9">
    <source>
        <dbReference type="SAM" id="MobiDB-lite"/>
    </source>
</evidence>
<evidence type="ECO:0000256" key="6">
    <source>
        <dbReference type="ARBA" id="ARBA00023212"/>
    </source>
</evidence>
<reference evidence="10 11" key="1">
    <citation type="submission" date="2024-05" db="EMBL/GenBank/DDBJ databases">
        <title>Genetic variation in Jamaican populations of the coffee berry borer (Hypothenemus hampei).</title>
        <authorList>
            <person name="Errbii M."/>
            <person name="Myrie A."/>
        </authorList>
    </citation>
    <scope>NUCLEOTIDE SEQUENCE [LARGE SCALE GENOMIC DNA]</scope>
    <source>
        <strain evidence="10">JA-Hopewell-2020-01-JO</strain>
        <tissue evidence="10">Whole body</tissue>
    </source>
</reference>
<feature type="compositionally biased region" description="Low complexity" evidence="9">
    <location>
        <begin position="1826"/>
        <end position="1840"/>
    </location>
</feature>
<comment type="caution">
    <text evidence="10">The sequence shown here is derived from an EMBL/GenBank/DDBJ whole genome shotgun (WGS) entry which is preliminary data.</text>
</comment>
<dbReference type="InterPro" id="IPR026201">
    <property type="entry name" value="Cep290"/>
</dbReference>
<dbReference type="Proteomes" id="UP001566132">
    <property type="component" value="Unassembled WGS sequence"/>
</dbReference>
<evidence type="ECO:0000256" key="4">
    <source>
        <dbReference type="ARBA" id="ARBA00022794"/>
    </source>
</evidence>
<feature type="coiled-coil region" evidence="8">
    <location>
        <begin position="1580"/>
        <end position="1645"/>
    </location>
</feature>
<dbReference type="GO" id="GO:0030030">
    <property type="term" value="P:cell projection organization"/>
    <property type="evidence" value="ECO:0007669"/>
    <property type="project" value="UniProtKB-KW"/>
</dbReference>
<keyword evidence="7" id="KW-0966">Cell projection</keyword>
<proteinExistence type="predicted"/>
<feature type="coiled-coil region" evidence="8">
    <location>
        <begin position="658"/>
        <end position="717"/>
    </location>
</feature>
<dbReference type="EMBL" id="JBDJPC010000007">
    <property type="protein sequence ID" value="KAL1494591.1"/>
    <property type="molecule type" value="Genomic_DNA"/>
</dbReference>
<feature type="coiled-coil region" evidence="8">
    <location>
        <begin position="884"/>
        <end position="932"/>
    </location>
</feature>
<comment type="subcellular location">
    <subcellularLocation>
        <location evidence="1">Cytoplasm</location>
        <location evidence="1">Cytoskeleton</location>
        <location evidence="1">Cilium basal body</location>
    </subcellularLocation>
    <subcellularLocation>
        <location evidence="2">Cytoplasm</location>
        <location evidence="2">Cytoskeleton</location>
        <location evidence="2">Microtubule organizing center</location>
        <location evidence="2">Centrosome</location>
    </subcellularLocation>
</comment>
<name>A0ABD1EIY5_HYPHA</name>
<evidence type="ECO:0000313" key="10">
    <source>
        <dbReference type="EMBL" id="KAL1494591.1"/>
    </source>
</evidence>
<protein>
    <submittedName>
        <fullName evidence="10">Uncharacterized protein</fullName>
    </submittedName>
</protein>
<dbReference type="PANTHER" id="PTHR18879">
    <property type="entry name" value="CENTROSOMAL PROTEIN OF 290 KDA"/>
    <property type="match status" value="1"/>
</dbReference>
<evidence type="ECO:0000256" key="2">
    <source>
        <dbReference type="ARBA" id="ARBA00004300"/>
    </source>
</evidence>
<gene>
    <name evidence="10" type="ORF">ABEB36_010164</name>
</gene>
<feature type="coiled-coil region" evidence="8">
    <location>
        <begin position="750"/>
        <end position="798"/>
    </location>
</feature>
<organism evidence="10 11">
    <name type="scientific">Hypothenemus hampei</name>
    <name type="common">Coffee berry borer</name>
    <dbReference type="NCBI Taxonomy" id="57062"/>
    <lineage>
        <taxon>Eukaryota</taxon>
        <taxon>Metazoa</taxon>
        <taxon>Ecdysozoa</taxon>
        <taxon>Arthropoda</taxon>
        <taxon>Hexapoda</taxon>
        <taxon>Insecta</taxon>
        <taxon>Pterygota</taxon>
        <taxon>Neoptera</taxon>
        <taxon>Endopterygota</taxon>
        <taxon>Coleoptera</taxon>
        <taxon>Polyphaga</taxon>
        <taxon>Cucujiformia</taxon>
        <taxon>Curculionidae</taxon>
        <taxon>Scolytinae</taxon>
        <taxon>Hypothenemus</taxon>
    </lineage>
</organism>
<evidence type="ECO:0000256" key="7">
    <source>
        <dbReference type="ARBA" id="ARBA00023273"/>
    </source>
</evidence>
<keyword evidence="3" id="KW-0963">Cytoplasm</keyword>
<dbReference type="PANTHER" id="PTHR18879:SF20">
    <property type="entry name" value="CENTROSOMAL PROTEIN OF 290 KDA"/>
    <property type="match status" value="1"/>
</dbReference>
<keyword evidence="4" id="KW-0970">Cilium biogenesis/degradation</keyword>
<evidence type="ECO:0000256" key="3">
    <source>
        <dbReference type="ARBA" id="ARBA00022490"/>
    </source>
</evidence>
<feature type="coiled-coil region" evidence="8">
    <location>
        <begin position="1203"/>
        <end position="1318"/>
    </location>
</feature>
<feature type="region of interest" description="Disordered" evidence="9">
    <location>
        <begin position="1818"/>
        <end position="1840"/>
    </location>
</feature>
<keyword evidence="5 8" id="KW-0175">Coiled coil</keyword>
<feature type="coiled-coil region" evidence="8">
    <location>
        <begin position="1078"/>
        <end position="1177"/>
    </location>
</feature>
<evidence type="ECO:0000256" key="5">
    <source>
        <dbReference type="ARBA" id="ARBA00023054"/>
    </source>
</evidence>
<feature type="coiled-coil region" evidence="8">
    <location>
        <begin position="24"/>
        <end position="65"/>
    </location>
</feature>
<evidence type="ECO:0000256" key="1">
    <source>
        <dbReference type="ARBA" id="ARBA00004120"/>
    </source>
</evidence>
<feature type="coiled-coil region" evidence="8">
    <location>
        <begin position="444"/>
        <end position="478"/>
    </location>
</feature>
<feature type="coiled-coil region" evidence="8">
    <location>
        <begin position="993"/>
        <end position="1020"/>
    </location>
</feature>